<organism evidence="1 2">
    <name type="scientific">Melipona quadrifasciata</name>
    <dbReference type="NCBI Taxonomy" id="166423"/>
    <lineage>
        <taxon>Eukaryota</taxon>
        <taxon>Metazoa</taxon>
        <taxon>Ecdysozoa</taxon>
        <taxon>Arthropoda</taxon>
        <taxon>Hexapoda</taxon>
        <taxon>Insecta</taxon>
        <taxon>Pterygota</taxon>
        <taxon>Neoptera</taxon>
        <taxon>Endopterygota</taxon>
        <taxon>Hymenoptera</taxon>
        <taxon>Apocrita</taxon>
        <taxon>Aculeata</taxon>
        <taxon>Apoidea</taxon>
        <taxon>Anthophila</taxon>
        <taxon>Apidae</taxon>
        <taxon>Melipona</taxon>
    </lineage>
</organism>
<evidence type="ECO:0000313" key="2">
    <source>
        <dbReference type="Proteomes" id="UP000053105"/>
    </source>
</evidence>
<proteinExistence type="predicted"/>
<name>A0A0M8ZRM5_9HYME</name>
<dbReference type="EMBL" id="KQ435883">
    <property type="protein sequence ID" value="KOX69705.1"/>
    <property type="molecule type" value="Genomic_DNA"/>
</dbReference>
<gene>
    <name evidence="1" type="ORF">WN51_04987</name>
</gene>
<accession>A0A0M8ZRM5</accession>
<dbReference type="AlphaFoldDB" id="A0A0M8ZRM5"/>
<sequence length="61" mass="7307">MGREESSSRYTERVYVCGLTLTTKARLWLPLFQQSSFLFFVHFHFQILHKPGTFYDSKNFL</sequence>
<protein>
    <submittedName>
        <fullName evidence="1">Uncharacterized protein</fullName>
    </submittedName>
</protein>
<evidence type="ECO:0000313" key="1">
    <source>
        <dbReference type="EMBL" id="KOX69705.1"/>
    </source>
</evidence>
<keyword evidence="2" id="KW-1185">Reference proteome</keyword>
<reference evidence="1 2" key="1">
    <citation type="submission" date="2015-07" db="EMBL/GenBank/DDBJ databases">
        <title>The genome of Melipona quadrifasciata.</title>
        <authorList>
            <person name="Pan H."/>
            <person name="Kapheim K."/>
        </authorList>
    </citation>
    <scope>NUCLEOTIDE SEQUENCE [LARGE SCALE GENOMIC DNA]</scope>
    <source>
        <strain evidence="1">0111107301</strain>
        <tissue evidence="1">Whole body</tissue>
    </source>
</reference>
<dbReference type="Proteomes" id="UP000053105">
    <property type="component" value="Unassembled WGS sequence"/>
</dbReference>